<dbReference type="AlphaFoldDB" id="A0A9Q1C0A5"/>
<keyword evidence="4" id="KW-0238">DNA-binding</keyword>
<sequence length="151" mass="17302">MTLFSFIEVDTMADKSVKDVKPDSTYTTQSPSKPGESPSTWPKLTNFSIDNILRKDFGNSFRRHEDHIRQLNRLTVENIFRTNSLLESQRKKRECADSKVISEKPVTKISDKSTNSASINSPLLWPAWVYCTRYSDRPSSGKLLHLSLICF</sequence>
<accession>A0A9Q1C0A5</accession>
<feature type="region of interest" description="Disordered" evidence="3">
    <location>
        <begin position="17"/>
        <end position="43"/>
    </location>
</feature>
<organism evidence="4 5">
    <name type="scientific">Holothuria leucospilota</name>
    <name type="common">Black long sea cucumber</name>
    <name type="synonym">Mertensiothuria leucospilota</name>
    <dbReference type="NCBI Taxonomy" id="206669"/>
    <lineage>
        <taxon>Eukaryota</taxon>
        <taxon>Metazoa</taxon>
        <taxon>Echinodermata</taxon>
        <taxon>Eleutherozoa</taxon>
        <taxon>Echinozoa</taxon>
        <taxon>Holothuroidea</taxon>
        <taxon>Aspidochirotacea</taxon>
        <taxon>Aspidochirotida</taxon>
        <taxon>Holothuriidae</taxon>
        <taxon>Holothuria</taxon>
    </lineage>
</organism>
<dbReference type="PANTHER" id="PTHR24341:SF6">
    <property type="entry name" value="HOMEOBOX PROTEIN INVECTED"/>
    <property type="match status" value="1"/>
</dbReference>
<dbReference type="Proteomes" id="UP001152320">
    <property type="component" value="Chromosome 9"/>
</dbReference>
<name>A0A9Q1C0A5_HOLLE</name>
<comment type="subcellular location">
    <subcellularLocation>
        <location evidence="1">Nucleus</location>
    </subcellularLocation>
</comment>
<evidence type="ECO:0000256" key="3">
    <source>
        <dbReference type="SAM" id="MobiDB-lite"/>
    </source>
</evidence>
<dbReference type="GO" id="GO:0000981">
    <property type="term" value="F:DNA-binding transcription factor activity, RNA polymerase II-specific"/>
    <property type="evidence" value="ECO:0007669"/>
    <property type="project" value="TreeGrafter"/>
</dbReference>
<dbReference type="InterPro" id="IPR050720">
    <property type="entry name" value="Engrailed_Homeobox_TFs"/>
</dbReference>
<comment type="caution">
    <text evidence="4">The sequence shown here is derived from an EMBL/GenBank/DDBJ whole genome shotgun (WGS) entry which is preliminary data.</text>
</comment>
<protein>
    <submittedName>
        <fullName evidence="4">Homeobox protein engrailed-2-A</fullName>
    </submittedName>
</protein>
<keyword evidence="2" id="KW-0539">Nucleus</keyword>
<gene>
    <name evidence="4" type="ORF">HOLleu_19681</name>
</gene>
<reference evidence="4" key="1">
    <citation type="submission" date="2021-10" db="EMBL/GenBank/DDBJ databases">
        <title>Tropical sea cucumber genome reveals ecological adaptation and Cuvierian tubules defense mechanism.</title>
        <authorList>
            <person name="Chen T."/>
        </authorList>
    </citation>
    <scope>NUCLEOTIDE SEQUENCE</scope>
    <source>
        <strain evidence="4">Nanhai2018</strain>
        <tissue evidence="4">Muscle</tissue>
    </source>
</reference>
<feature type="compositionally biased region" description="Polar residues" evidence="3">
    <location>
        <begin position="24"/>
        <end position="43"/>
    </location>
</feature>
<dbReference type="GO" id="GO:0000978">
    <property type="term" value="F:RNA polymerase II cis-regulatory region sequence-specific DNA binding"/>
    <property type="evidence" value="ECO:0007669"/>
    <property type="project" value="TreeGrafter"/>
</dbReference>
<keyword evidence="5" id="KW-1185">Reference proteome</keyword>
<keyword evidence="4" id="KW-0371">Homeobox</keyword>
<evidence type="ECO:0000313" key="4">
    <source>
        <dbReference type="EMBL" id="KAJ8035870.1"/>
    </source>
</evidence>
<proteinExistence type="predicted"/>
<dbReference type="GO" id="GO:0030182">
    <property type="term" value="P:neuron differentiation"/>
    <property type="evidence" value="ECO:0007669"/>
    <property type="project" value="TreeGrafter"/>
</dbReference>
<dbReference type="OrthoDB" id="6159439at2759"/>
<evidence type="ECO:0000313" key="5">
    <source>
        <dbReference type="Proteomes" id="UP001152320"/>
    </source>
</evidence>
<dbReference type="GO" id="GO:0005634">
    <property type="term" value="C:nucleus"/>
    <property type="evidence" value="ECO:0007669"/>
    <property type="project" value="UniProtKB-SubCell"/>
</dbReference>
<dbReference type="EMBL" id="JAIZAY010000009">
    <property type="protein sequence ID" value="KAJ8035870.1"/>
    <property type="molecule type" value="Genomic_DNA"/>
</dbReference>
<evidence type="ECO:0000256" key="2">
    <source>
        <dbReference type="ARBA" id="ARBA00023242"/>
    </source>
</evidence>
<dbReference type="PANTHER" id="PTHR24341">
    <property type="entry name" value="HOMEOBOX PROTEIN ENGRAILED"/>
    <property type="match status" value="1"/>
</dbReference>
<evidence type="ECO:0000256" key="1">
    <source>
        <dbReference type="ARBA" id="ARBA00004123"/>
    </source>
</evidence>